<keyword evidence="2" id="KW-1185">Reference proteome</keyword>
<reference evidence="1 2" key="1">
    <citation type="submission" date="2017-12" db="EMBL/GenBank/DDBJ databases">
        <title>Detection of the carbapenemase gene blaVIM-5 in members of the Pseudomonas putida group isolated from polluted Nigerian wetlands.</title>
        <authorList>
            <person name="Adelowo O."/>
            <person name="Vollmers J."/>
            <person name="Maeusezahl I."/>
            <person name="Kaster A.-K."/>
            <person name="Mueller J.A."/>
        </authorList>
    </citation>
    <scope>NUCLEOTIDE SEQUENCE [LARGE SCALE GENOMIC DNA]</scope>
    <source>
        <strain evidence="1 2">MR119</strain>
    </source>
</reference>
<dbReference type="EMBL" id="PJCP01000068">
    <property type="protein sequence ID" value="PLV19277.1"/>
    <property type="molecule type" value="Genomic_DNA"/>
</dbReference>
<gene>
    <name evidence="1" type="ORF">CXG53_26210</name>
</gene>
<proteinExistence type="predicted"/>
<sequence length="358" mass="36288">LFDFQEQSMPWYRTGQVAITAGQTTVTGTGTSFSANGRVGDGFLGPDGRWYEITNIASNTVLSILPAYQGATVSGGSYAIAPLQGYPKTLADKFNDIANQWGATLAGLGSVSTENVVPVAKGGTGATTAPDARTALGLGSASTLDASSSSIDTAVGRALRIGDHGVGRGNAYTGNMPSGADLASIAANSFFAAADSAPPDWPSASGAFPSGIHLQRSASVRSQLALSGGSGAGAYRRASISSASWSPWAKLLEATDFVTVTNANGTAIRLPDGTQICLLNISVTDQAIDSSYSSGSVQLYQGVRSWTFPAVFTAPPTVIPGAFRHGSGASWSALGGTVTTNAAPLRGIDIISRAAGPT</sequence>
<protein>
    <recommendedName>
        <fullName evidence="3">Phage tail protein</fullName>
    </recommendedName>
</protein>
<accession>A0ABX4U7V2</accession>
<dbReference type="Proteomes" id="UP000234839">
    <property type="component" value="Unassembled WGS sequence"/>
</dbReference>
<evidence type="ECO:0000313" key="1">
    <source>
        <dbReference type="EMBL" id="PLV19277.1"/>
    </source>
</evidence>
<evidence type="ECO:0000313" key="2">
    <source>
        <dbReference type="Proteomes" id="UP000234839"/>
    </source>
</evidence>
<name>A0ABX4U7V2_9PSED</name>
<comment type="caution">
    <text evidence="1">The sequence shown here is derived from an EMBL/GenBank/DDBJ whole genome shotgun (WGS) entry which is preliminary data.</text>
</comment>
<evidence type="ECO:0008006" key="3">
    <source>
        <dbReference type="Google" id="ProtNLM"/>
    </source>
</evidence>
<feature type="non-terminal residue" evidence="1">
    <location>
        <position position="358"/>
    </location>
</feature>
<feature type="non-terminal residue" evidence="1">
    <location>
        <position position="1"/>
    </location>
</feature>
<organism evidence="1 2">
    <name type="scientific">Pseudomonas guariconensis</name>
    <dbReference type="NCBI Taxonomy" id="1288410"/>
    <lineage>
        <taxon>Bacteria</taxon>
        <taxon>Pseudomonadati</taxon>
        <taxon>Pseudomonadota</taxon>
        <taxon>Gammaproteobacteria</taxon>
        <taxon>Pseudomonadales</taxon>
        <taxon>Pseudomonadaceae</taxon>
        <taxon>Pseudomonas</taxon>
    </lineage>
</organism>